<dbReference type="Gene3D" id="3.40.50.300">
    <property type="entry name" value="P-loop containing nucleotide triphosphate hydrolases"/>
    <property type="match status" value="1"/>
</dbReference>
<dbReference type="EMBL" id="JAYMFF010000002">
    <property type="protein sequence ID" value="MEC4175002.1"/>
    <property type="molecule type" value="Genomic_DNA"/>
</dbReference>
<keyword evidence="2" id="KW-1185">Reference proteome</keyword>
<reference evidence="1 2" key="1">
    <citation type="submission" date="2024-01" db="EMBL/GenBank/DDBJ databases">
        <title>novel species in genus Adlercreutzia.</title>
        <authorList>
            <person name="Liu X."/>
        </authorList>
    </citation>
    <scope>NUCLEOTIDE SEQUENCE [LARGE SCALE GENOMIC DNA]</scope>
    <source>
        <strain evidence="1 2">R7</strain>
    </source>
</reference>
<comment type="caution">
    <text evidence="1">The sequence shown here is derived from an EMBL/GenBank/DDBJ whole genome shotgun (WGS) entry which is preliminary data.</text>
</comment>
<protein>
    <submittedName>
        <fullName evidence="1">AAA family ATPase</fullName>
    </submittedName>
</protein>
<dbReference type="InterPro" id="IPR027417">
    <property type="entry name" value="P-loop_NTPase"/>
</dbReference>
<dbReference type="RefSeq" id="WP_338208515.1">
    <property type="nucleotide sequence ID" value="NZ_JAYMFF010000002.1"/>
</dbReference>
<dbReference type="SUPFAM" id="SSF52540">
    <property type="entry name" value="P-loop containing nucleoside triphosphate hydrolases"/>
    <property type="match status" value="1"/>
</dbReference>
<evidence type="ECO:0000313" key="1">
    <source>
        <dbReference type="EMBL" id="MEC4175002.1"/>
    </source>
</evidence>
<sequence length="181" mass="21167">MVILITGASHTGKTLLAQKLMERYRYPVLSLDLLKMGLIRSVQTELTPEDDELLVPYLWGIAREMVKTAIENNQHLIVEGCYIPFNWQSDFEPAYLEQIEYICLVMTRRYLETHGDDVRRFANVIEQRLADSVDIDDLIADNERILSECRKHNLPFRLIDENYEEAQNSISLTNYRMKKAL</sequence>
<dbReference type="Proteomes" id="UP001349994">
    <property type="component" value="Unassembled WGS sequence"/>
</dbReference>
<organism evidence="1 2">
    <name type="scientific">Adlercreutzia wanghongyangiae</name>
    <dbReference type="NCBI Taxonomy" id="3111451"/>
    <lineage>
        <taxon>Bacteria</taxon>
        <taxon>Bacillati</taxon>
        <taxon>Actinomycetota</taxon>
        <taxon>Coriobacteriia</taxon>
        <taxon>Eggerthellales</taxon>
        <taxon>Eggerthellaceae</taxon>
        <taxon>Adlercreutzia</taxon>
    </lineage>
</organism>
<name>A0ABU6IEY1_9ACTN</name>
<accession>A0ABU6IEY1</accession>
<proteinExistence type="predicted"/>
<gene>
    <name evidence="1" type="ORF">VIN30_00875</name>
</gene>
<evidence type="ECO:0000313" key="2">
    <source>
        <dbReference type="Proteomes" id="UP001349994"/>
    </source>
</evidence>